<evidence type="ECO:0000313" key="3">
    <source>
        <dbReference type="EMBL" id="QPC45843.1"/>
    </source>
</evidence>
<dbReference type="PANTHER" id="PTHR46889:SF4">
    <property type="entry name" value="TRANSPOSASE INSO FOR INSERTION SEQUENCE ELEMENT IS911B-RELATED"/>
    <property type="match status" value="1"/>
</dbReference>
<dbReference type="Proteomes" id="UP000593626">
    <property type="component" value="Chromosome"/>
</dbReference>
<dbReference type="EMBL" id="CP049742">
    <property type="protein sequence ID" value="QPC45843.1"/>
    <property type="molecule type" value="Genomic_DNA"/>
</dbReference>
<evidence type="ECO:0000313" key="4">
    <source>
        <dbReference type="Proteomes" id="UP000593626"/>
    </source>
</evidence>
<reference evidence="3 4" key="1">
    <citation type="submission" date="2019-07" db="EMBL/GenBank/DDBJ databases">
        <title>Genome sequence of 2 isolates from Red Sea Mangroves.</title>
        <authorList>
            <person name="Sefrji F."/>
            <person name="Michoud G."/>
            <person name="Merlino G."/>
            <person name="Daffonchio D."/>
        </authorList>
    </citation>
    <scope>NUCLEOTIDE SEQUENCE [LARGE SCALE GENOMIC DNA]</scope>
    <source>
        <strain evidence="3 4">R1DC41</strain>
    </source>
</reference>
<proteinExistence type="predicted"/>
<dbReference type="NCBIfam" id="NF033516">
    <property type="entry name" value="transpos_IS3"/>
    <property type="match status" value="1"/>
</dbReference>
<dbReference type="Pfam" id="PF13333">
    <property type="entry name" value="rve_2"/>
    <property type="match status" value="1"/>
</dbReference>
<dbReference type="InterPro" id="IPR036397">
    <property type="entry name" value="RNaseH_sf"/>
</dbReference>
<evidence type="ECO:0000259" key="2">
    <source>
        <dbReference type="PROSITE" id="PS50994"/>
    </source>
</evidence>
<keyword evidence="4" id="KW-1185">Reference proteome</keyword>
<dbReference type="AlphaFoldDB" id="A0A7S8C9H8"/>
<dbReference type="InterPro" id="IPR050900">
    <property type="entry name" value="Transposase_IS3/IS150/IS904"/>
</dbReference>
<dbReference type="InterPro" id="IPR001584">
    <property type="entry name" value="Integrase_cat-core"/>
</dbReference>
<name>A0A7S8C9H8_9BACI</name>
<dbReference type="InterPro" id="IPR009057">
    <property type="entry name" value="Homeodomain-like_sf"/>
</dbReference>
<dbReference type="Gene3D" id="3.30.420.10">
    <property type="entry name" value="Ribonuclease H-like superfamily/Ribonuclease H"/>
    <property type="match status" value="1"/>
</dbReference>
<organism evidence="3 4">
    <name type="scientific">Mangrovibacillus cuniculi</name>
    <dbReference type="NCBI Taxonomy" id="2593652"/>
    <lineage>
        <taxon>Bacteria</taxon>
        <taxon>Bacillati</taxon>
        <taxon>Bacillota</taxon>
        <taxon>Bacilli</taxon>
        <taxon>Bacillales</taxon>
        <taxon>Bacillaceae</taxon>
        <taxon>Mangrovibacillus</taxon>
    </lineage>
</organism>
<dbReference type="GO" id="GO:0015074">
    <property type="term" value="P:DNA integration"/>
    <property type="evidence" value="ECO:0007669"/>
    <property type="project" value="InterPro"/>
</dbReference>
<dbReference type="PANTHER" id="PTHR46889">
    <property type="entry name" value="TRANSPOSASE INSF FOR INSERTION SEQUENCE IS3B-RELATED"/>
    <property type="match status" value="1"/>
</dbReference>
<gene>
    <name evidence="3" type="ORF">G8O30_02155</name>
</gene>
<evidence type="ECO:0000256" key="1">
    <source>
        <dbReference type="ARBA" id="ARBA00002286"/>
    </source>
</evidence>
<dbReference type="Pfam" id="PF13276">
    <property type="entry name" value="HTH_21"/>
    <property type="match status" value="1"/>
</dbReference>
<protein>
    <submittedName>
        <fullName evidence="3">IS3 family transposase</fullName>
    </submittedName>
</protein>
<feature type="domain" description="Integrase catalytic" evidence="2">
    <location>
        <begin position="283"/>
        <end position="445"/>
    </location>
</feature>
<dbReference type="PROSITE" id="PS50994">
    <property type="entry name" value="INTEGRASE"/>
    <property type="match status" value="1"/>
</dbReference>
<sequence>MSQFSKEQKLLAVYRYQTENVSYRSLSKELGIDPSVLRHWVALVHYHGDTAFSFPYTNYSSAFKLKVIKSVKGLDYSIRKAAAIFQIPDPSMVRKWIRKWESQGSQAFQEEVRLVDMTKSKNTKQDKQSNPSIEELQKELDYLRMENAYLKKLKGLSSGKITKEMKAKVIYELRHEFPVKDLVKVARISRSTYYFIVKCWQRKDPDRKWKRRIKFIYKKHKGRLGYRRITDILQEKGHCINKKKVYRIMGDLGLRCIVRMKKYQSYISGFGKASENILNRNFHASKPNQKWVTDITEFKLFGQKLYFSPILDLFNGEIISYTLQTRPTYDLVENMMLQALTHKKTSDDLLIHSDQGWHYRMPQYRRLLKDHNITQSMSRKGNCYDNAVIENFFGIFKSEFIQLEQFESVEHFIHELENYIFYYNHLRIKSKLNKKSPVAYRRNYEQAA</sequence>
<dbReference type="InterPro" id="IPR002514">
    <property type="entry name" value="Transposase_8"/>
</dbReference>
<dbReference type="InterPro" id="IPR055247">
    <property type="entry name" value="InsJ-like_HTH"/>
</dbReference>
<dbReference type="SUPFAM" id="SSF53098">
    <property type="entry name" value="Ribonuclease H-like"/>
    <property type="match status" value="1"/>
</dbReference>
<dbReference type="GO" id="GO:0006313">
    <property type="term" value="P:DNA transposition"/>
    <property type="evidence" value="ECO:0007669"/>
    <property type="project" value="InterPro"/>
</dbReference>
<dbReference type="InterPro" id="IPR036388">
    <property type="entry name" value="WH-like_DNA-bd_sf"/>
</dbReference>
<dbReference type="InterPro" id="IPR025948">
    <property type="entry name" value="HTH-like_dom"/>
</dbReference>
<dbReference type="GO" id="GO:0003677">
    <property type="term" value="F:DNA binding"/>
    <property type="evidence" value="ECO:0007669"/>
    <property type="project" value="InterPro"/>
</dbReference>
<dbReference type="Gene3D" id="1.10.10.10">
    <property type="entry name" value="Winged helix-like DNA-binding domain superfamily/Winged helix DNA-binding domain"/>
    <property type="match status" value="1"/>
</dbReference>
<dbReference type="Pfam" id="PF01527">
    <property type="entry name" value="HTH_Tnp_1"/>
    <property type="match status" value="1"/>
</dbReference>
<dbReference type="RefSeq" id="WP_239673361.1">
    <property type="nucleotide sequence ID" value="NZ_CP049742.1"/>
</dbReference>
<dbReference type="Pfam" id="PF13518">
    <property type="entry name" value="HTH_28"/>
    <property type="match status" value="1"/>
</dbReference>
<comment type="function">
    <text evidence="1">Involved in the transposition of the insertion sequence.</text>
</comment>
<dbReference type="InterPro" id="IPR012337">
    <property type="entry name" value="RNaseH-like_sf"/>
</dbReference>
<dbReference type="Pfam" id="PF00665">
    <property type="entry name" value="rve"/>
    <property type="match status" value="1"/>
</dbReference>
<dbReference type="KEGG" id="mcui:G8O30_02155"/>
<accession>A0A7S8C9H8</accession>
<dbReference type="GO" id="GO:0004803">
    <property type="term" value="F:transposase activity"/>
    <property type="evidence" value="ECO:0007669"/>
    <property type="project" value="InterPro"/>
</dbReference>
<dbReference type="SUPFAM" id="SSF46689">
    <property type="entry name" value="Homeodomain-like"/>
    <property type="match status" value="2"/>
</dbReference>
<dbReference type="InterPro" id="IPR048020">
    <property type="entry name" value="Transpos_IS3"/>
</dbReference>